<keyword evidence="7 10" id="KW-1133">Transmembrane helix</keyword>
<feature type="transmembrane region" description="Helical" evidence="10">
    <location>
        <begin position="419"/>
        <end position="438"/>
    </location>
</feature>
<dbReference type="PIRSF" id="PIRSF006603">
    <property type="entry name" value="DinF"/>
    <property type="match status" value="1"/>
</dbReference>
<evidence type="ECO:0000256" key="6">
    <source>
        <dbReference type="ARBA" id="ARBA00022692"/>
    </source>
</evidence>
<comment type="similarity">
    <text evidence="2">Belongs to the multi antimicrobial extrusion (MATE) (TC 2.A.66.1) family. MepA subfamily.</text>
</comment>
<feature type="transmembrane region" description="Helical" evidence="10">
    <location>
        <begin position="96"/>
        <end position="119"/>
    </location>
</feature>
<feature type="transmembrane region" description="Helical" evidence="10">
    <location>
        <begin position="237"/>
        <end position="264"/>
    </location>
</feature>
<dbReference type="InterPro" id="IPR045070">
    <property type="entry name" value="MATE_MepA-like"/>
</dbReference>
<evidence type="ECO:0000256" key="3">
    <source>
        <dbReference type="ARBA" id="ARBA00022106"/>
    </source>
</evidence>
<dbReference type="EMBL" id="LFQU01000001">
    <property type="protein sequence ID" value="KOO69852.1"/>
    <property type="molecule type" value="Genomic_DNA"/>
</dbReference>
<evidence type="ECO:0000256" key="2">
    <source>
        <dbReference type="ARBA" id="ARBA00008417"/>
    </source>
</evidence>
<dbReference type="OrthoDB" id="9811110at2"/>
<evidence type="ECO:0000256" key="1">
    <source>
        <dbReference type="ARBA" id="ARBA00004651"/>
    </source>
</evidence>
<protein>
    <recommendedName>
        <fullName evidence="3">Multidrug export protein MepA</fullName>
    </recommendedName>
</protein>
<comment type="subcellular location">
    <subcellularLocation>
        <location evidence="1">Cell membrane</location>
        <topology evidence="1">Multi-pass membrane protein</topology>
    </subcellularLocation>
</comment>
<feature type="transmembrane region" description="Helical" evidence="10">
    <location>
        <begin position="51"/>
        <end position="75"/>
    </location>
</feature>
<dbReference type="NCBIfam" id="TIGR00797">
    <property type="entry name" value="matE"/>
    <property type="match status" value="1"/>
</dbReference>
<keyword evidence="6 10" id="KW-0812">Transmembrane</keyword>
<evidence type="ECO:0000313" key="11">
    <source>
        <dbReference type="EMBL" id="KOO69852.1"/>
    </source>
</evidence>
<feature type="transmembrane region" description="Helical" evidence="10">
    <location>
        <begin position="169"/>
        <end position="189"/>
    </location>
</feature>
<feature type="transmembrane region" description="Helical" evidence="10">
    <location>
        <begin position="139"/>
        <end position="160"/>
    </location>
</feature>
<dbReference type="RefSeq" id="WP_021853858.1">
    <property type="nucleotide sequence ID" value="NZ_DAWBWQ010000031.1"/>
</dbReference>
<gene>
    <name evidence="11" type="ORF">ACU52_01565</name>
</gene>
<dbReference type="InterPro" id="IPR048279">
    <property type="entry name" value="MdtK-like"/>
</dbReference>
<evidence type="ECO:0000256" key="5">
    <source>
        <dbReference type="ARBA" id="ARBA00022475"/>
    </source>
</evidence>
<dbReference type="GO" id="GO:0005886">
    <property type="term" value="C:plasma membrane"/>
    <property type="evidence" value="ECO:0007669"/>
    <property type="project" value="UniProtKB-SubCell"/>
</dbReference>
<dbReference type="InterPro" id="IPR051327">
    <property type="entry name" value="MATE_MepA_subfamily"/>
</dbReference>
<dbReference type="GO" id="GO:0046677">
    <property type="term" value="P:response to antibiotic"/>
    <property type="evidence" value="ECO:0007669"/>
    <property type="project" value="UniProtKB-KW"/>
</dbReference>
<evidence type="ECO:0000256" key="10">
    <source>
        <dbReference type="SAM" id="Phobius"/>
    </source>
</evidence>
<keyword evidence="4" id="KW-0813">Transport</keyword>
<feature type="transmembrane region" description="Helical" evidence="10">
    <location>
        <begin position="195"/>
        <end position="217"/>
    </location>
</feature>
<reference evidence="11 12" key="1">
    <citation type="submission" date="2015-06" db="EMBL/GenBank/DDBJ databases">
        <title>Prevotella sp. 109, sp. nov., a novel member of the family Prevotellaceae isolated from human faeces.</title>
        <authorList>
            <person name="Shkoporov A.N."/>
            <person name="Chaplin A.V."/>
            <person name="Kafarskaia L.I."/>
            <person name="Efimov B.A."/>
        </authorList>
    </citation>
    <scope>NUCLEOTIDE SEQUENCE [LARGE SCALE GENOMIC DNA]</scope>
    <source>
        <strain evidence="11 12">109</strain>
    </source>
</reference>
<dbReference type="InterPro" id="IPR002528">
    <property type="entry name" value="MATE_fam"/>
</dbReference>
<feature type="transmembrane region" description="Helical" evidence="10">
    <location>
        <begin position="318"/>
        <end position="340"/>
    </location>
</feature>
<accession>A0A8E1R3X2</accession>
<sequence>MDNKQATLELGTKPVGKLLMQYALPAIIAMTAASLYNMIDSIFIGQGVGPLAISGLAITFPLMNLSAAFGAAVGIGSSTCISVKLGQKDYRKAELIFGNSIVLNIIVGVAFGIISLMFLDPILYFFGASENTIPYAREYMLVVLAGNVFSQTFFGMNAILRAVGKPRHAMFATMSSVVLNTVLAPIFIWPLKMGIQGAALATVISQVTALAWQLWLFSKSSEIVHFKKGIYKLRSNILKNIIGIGMSPFAMNVCACIVVIFINTSLYKYGGDMAVGAYGIANKVAFVFIMITMGLNQGMLPIAGYNYGAQRFDRLMKVLKCAIIAGTAITTTGFLIVHIFPYECARLFTTDAELIDKAMRAIKINMAAFPFVGYQMVVTNFFQSIGKAKISIFLSLSRQMLFLLPLLIILPQFFKLDGVWMSLPTADTIASLMAAVMMTKYMRKFKKQHNAIAYGNQEENNN</sequence>
<dbReference type="GO" id="GO:0015297">
    <property type="term" value="F:antiporter activity"/>
    <property type="evidence" value="ECO:0007669"/>
    <property type="project" value="InterPro"/>
</dbReference>
<name>A0A8E1R3X2_9BACT</name>
<keyword evidence="9" id="KW-0046">Antibiotic resistance</keyword>
<dbReference type="PANTHER" id="PTHR43823">
    <property type="entry name" value="SPORULATION PROTEIN YKVU"/>
    <property type="match status" value="1"/>
</dbReference>
<evidence type="ECO:0000313" key="12">
    <source>
        <dbReference type="Proteomes" id="UP000036951"/>
    </source>
</evidence>
<feature type="transmembrane region" description="Helical" evidence="10">
    <location>
        <begin position="360"/>
        <end position="378"/>
    </location>
</feature>
<feature type="transmembrane region" description="Helical" evidence="10">
    <location>
        <begin position="284"/>
        <end position="306"/>
    </location>
</feature>
<dbReference type="Pfam" id="PF01554">
    <property type="entry name" value="MatE"/>
    <property type="match status" value="2"/>
</dbReference>
<evidence type="ECO:0000256" key="8">
    <source>
        <dbReference type="ARBA" id="ARBA00023136"/>
    </source>
</evidence>
<evidence type="ECO:0000256" key="7">
    <source>
        <dbReference type="ARBA" id="ARBA00022989"/>
    </source>
</evidence>
<keyword evidence="8 10" id="KW-0472">Membrane</keyword>
<feature type="transmembrane region" description="Helical" evidence="10">
    <location>
        <begin position="21"/>
        <end position="39"/>
    </location>
</feature>
<keyword evidence="5" id="KW-1003">Cell membrane</keyword>
<proteinExistence type="inferred from homology"/>
<dbReference type="AlphaFoldDB" id="A0A8E1R3X2"/>
<comment type="caution">
    <text evidence="11">The sequence shown here is derived from an EMBL/GenBank/DDBJ whole genome shotgun (WGS) entry which is preliminary data.</text>
</comment>
<keyword evidence="12" id="KW-1185">Reference proteome</keyword>
<organism evidence="11 12">
    <name type="scientific">Xylanibacter rarus</name>
    <dbReference type="NCBI Taxonomy" id="1676614"/>
    <lineage>
        <taxon>Bacteria</taxon>
        <taxon>Pseudomonadati</taxon>
        <taxon>Bacteroidota</taxon>
        <taxon>Bacteroidia</taxon>
        <taxon>Bacteroidales</taxon>
        <taxon>Prevotellaceae</taxon>
        <taxon>Xylanibacter</taxon>
    </lineage>
</organism>
<dbReference type="Proteomes" id="UP000036951">
    <property type="component" value="Unassembled WGS sequence"/>
</dbReference>
<evidence type="ECO:0000256" key="9">
    <source>
        <dbReference type="ARBA" id="ARBA00023251"/>
    </source>
</evidence>
<dbReference type="PANTHER" id="PTHR43823:SF3">
    <property type="entry name" value="MULTIDRUG EXPORT PROTEIN MEPA"/>
    <property type="match status" value="1"/>
</dbReference>
<evidence type="ECO:0000256" key="4">
    <source>
        <dbReference type="ARBA" id="ARBA00022448"/>
    </source>
</evidence>
<feature type="transmembrane region" description="Helical" evidence="10">
    <location>
        <begin position="390"/>
        <end position="413"/>
    </location>
</feature>
<dbReference type="CDD" id="cd13143">
    <property type="entry name" value="MATE_MepA_like"/>
    <property type="match status" value="1"/>
</dbReference>
<dbReference type="GO" id="GO:0042910">
    <property type="term" value="F:xenobiotic transmembrane transporter activity"/>
    <property type="evidence" value="ECO:0007669"/>
    <property type="project" value="InterPro"/>
</dbReference>